<feature type="transmembrane region" description="Helical" evidence="2">
    <location>
        <begin position="37"/>
        <end position="59"/>
    </location>
</feature>
<name>A0A0N5AHJ1_9BILA</name>
<dbReference type="WBParaSite" id="SMUV_0000384501-mRNA-1">
    <property type="protein sequence ID" value="SMUV_0000384501-mRNA-1"/>
    <property type="gene ID" value="SMUV_0000384501"/>
</dbReference>
<feature type="region of interest" description="Disordered" evidence="1">
    <location>
        <begin position="153"/>
        <end position="191"/>
    </location>
</feature>
<protein>
    <submittedName>
        <fullName evidence="4">MARVEL domain-containing protein</fullName>
    </submittedName>
</protein>
<reference evidence="4" key="1">
    <citation type="submission" date="2017-02" db="UniProtKB">
        <authorList>
            <consortium name="WormBaseParasite"/>
        </authorList>
    </citation>
    <scope>IDENTIFICATION</scope>
</reference>
<evidence type="ECO:0000313" key="3">
    <source>
        <dbReference type="Proteomes" id="UP000046393"/>
    </source>
</evidence>
<evidence type="ECO:0000313" key="4">
    <source>
        <dbReference type="WBParaSite" id="SMUV_0000384501-mRNA-1"/>
    </source>
</evidence>
<keyword evidence="2" id="KW-0472">Membrane</keyword>
<accession>A0A0N5AHJ1</accession>
<feature type="transmembrane region" description="Helical" evidence="2">
    <location>
        <begin position="71"/>
        <end position="95"/>
    </location>
</feature>
<evidence type="ECO:0000256" key="1">
    <source>
        <dbReference type="SAM" id="MobiDB-lite"/>
    </source>
</evidence>
<keyword evidence="3" id="KW-1185">Reference proteome</keyword>
<sequence length="191" mass="21239">MAVSIRRFKEVPNIFKPIAVIILFFLFIFYACKCVSWWCWLSWVIETIVVVGLSAGIALDYDTQMFHLWYFAELVISGVFVCIGILNIILHIVWLVKHHNALIGIEAICVVLFSAVFALNGVVSRKLLKATNSSSSTTYPPPTNVNVGGINPAATNQYPPGATNPASEQRIANTTSYPQNYPPTTNYRTQP</sequence>
<dbReference type="Proteomes" id="UP000046393">
    <property type="component" value="Unplaced"/>
</dbReference>
<organism evidence="3 4">
    <name type="scientific">Syphacia muris</name>
    <dbReference type="NCBI Taxonomy" id="451379"/>
    <lineage>
        <taxon>Eukaryota</taxon>
        <taxon>Metazoa</taxon>
        <taxon>Ecdysozoa</taxon>
        <taxon>Nematoda</taxon>
        <taxon>Chromadorea</taxon>
        <taxon>Rhabditida</taxon>
        <taxon>Spirurina</taxon>
        <taxon>Oxyuridomorpha</taxon>
        <taxon>Oxyuroidea</taxon>
        <taxon>Oxyuridae</taxon>
        <taxon>Syphacia</taxon>
    </lineage>
</organism>
<keyword evidence="2" id="KW-0812">Transmembrane</keyword>
<feature type="transmembrane region" description="Helical" evidence="2">
    <location>
        <begin position="14"/>
        <end position="31"/>
    </location>
</feature>
<evidence type="ECO:0000256" key="2">
    <source>
        <dbReference type="SAM" id="Phobius"/>
    </source>
</evidence>
<keyword evidence="2" id="KW-1133">Transmembrane helix</keyword>
<feature type="transmembrane region" description="Helical" evidence="2">
    <location>
        <begin position="101"/>
        <end position="123"/>
    </location>
</feature>
<dbReference type="AlphaFoldDB" id="A0A0N5AHJ1"/>
<proteinExistence type="predicted"/>
<dbReference type="PROSITE" id="PS51257">
    <property type="entry name" value="PROKAR_LIPOPROTEIN"/>
    <property type="match status" value="1"/>
</dbReference>